<dbReference type="PANTHER" id="PTHR11439">
    <property type="entry name" value="GAG-POL-RELATED RETROTRANSPOSON"/>
    <property type="match status" value="1"/>
</dbReference>
<accession>A0A6G0R208</accession>
<dbReference type="Proteomes" id="UP000486351">
    <property type="component" value="Unassembled WGS sequence"/>
</dbReference>
<evidence type="ECO:0000313" key="1">
    <source>
        <dbReference type="EMBL" id="KAE9313711.1"/>
    </source>
</evidence>
<dbReference type="EMBL" id="QXFY01001601">
    <property type="protein sequence ID" value="KAE9313711.1"/>
    <property type="molecule type" value="Genomic_DNA"/>
</dbReference>
<gene>
    <name evidence="1" type="ORF">PF008_g19660</name>
</gene>
<organism evidence="1 2">
    <name type="scientific">Phytophthora fragariae</name>
    <dbReference type="NCBI Taxonomy" id="53985"/>
    <lineage>
        <taxon>Eukaryota</taxon>
        <taxon>Sar</taxon>
        <taxon>Stramenopiles</taxon>
        <taxon>Oomycota</taxon>
        <taxon>Peronosporomycetes</taxon>
        <taxon>Peronosporales</taxon>
        <taxon>Peronosporaceae</taxon>
        <taxon>Phytophthora</taxon>
    </lineage>
</organism>
<proteinExistence type="predicted"/>
<dbReference type="PANTHER" id="PTHR11439:SF483">
    <property type="entry name" value="PEPTIDE SYNTHASE GLIP-LIKE, PUTATIVE (AFU_ORTHOLOGUE AFUA_3G12920)-RELATED"/>
    <property type="match status" value="1"/>
</dbReference>
<name>A0A6G0R208_9STRA</name>
<evidence type="ECO:0000313" key="2">
    <source>
        <dbReference type="Proteomes" id="UP000486351"/>
    </source>
</evidence>
<evidence type="ECO:0008006" key="3">
    <source>
        <dbReference type="Google" id="ProtNLM"/>
    </source>
</evidence>
<reference evidence="1 2" key="1">
    <citation type="submission" date="2018-09" db="EMBL/GenBank/DDBJ databases">
        <title>Genomic investigation of the strawberry pathogen Phytophthora fragariae indicates pathogenicity is determined by transcriptional variation in three key races.</title>
        <authorList>
            <person name="Adams T.M."/>
            <person name="Armitage A.D."/>
            <person name="Sobczyk M.K."/>
            <person name="Bates H.J."/>
            <person name="Dunwell J.M."/>
            <person name="Nellist C.F."/>
            <person name="Harrison R.J."/>
        </authorList>
    </citation>
    <scope>NUCLEOTIDE SEQUENCE [LARGE SCALE GENOMIC DNA]</scope>
    <source>
        <strain evidence="1 2">NOV-77</strain>
    </source>
</reference>
<comment type="caution">
    <text evidence="1">The sequence shown here is derived from an EMBL/GenBank/DDBJ whole genome shotgun (WGS) entry which is preliminary data.</text>
</comment>
<dbReference type="AlphaFoldDB" id="A0A6G0R208"/>
<sequence length="187" mass="20209">MDVQPGQGVEVCAYSDADYANDPVDRRSISGYVTMLVNNVISYASRKQEINSLSTCEAEYVAMAEATKDLIWLAGLCKEHGWKHPVPLLLGDNKGAIALTVKPGKHSKSKHIDNKYHMVLRNVELKLITTQHVGTDAMVADVMTKALGVVKFTQFRTAMKVLPLLGQDSQTAASTAAAPAPAAVRSN</sequence>
<dbReference type="CDD" id="cd09272">
    <property type="entry name" value="RNase_HI_RT_Ty1"/>
    <property type="match status" value="1"/>
</dbReference>
<protein>
    <recommendedName>
        <fullName evidence="3">Reverse transcriptase Ty1/copia-type domain-containing protein</fullName>
    </recommendedName>
</protein>